<dbReference type="GO" id="GO:0004359">
    <property type="term" value="F:glutaminase activity"/>
    <property type="evidence" value="ECO:0007669"/>
    <property type="project" value="UniProtKB-UniRule"/>
</dbReference>
<feature type="active site" description="Nucleophile" evidence="2">
    <location>
        <position position="93"/>
    </location>
</feature>
<proteinExistence type="inferred from homology"/>
<dbReference type="Gene3D" id="3.40.50.880">
    <property type="match status" value="1"/>
</dbReference>
<evidence type="ECO:0000313" key="5">
    <source>
        <dbReference type="Proteomes" id="UP000033869"/>
    </source>
</evidence>
<evidence type="ECO:0000256" key="2">
    <source>
        <dbReference type="HAMAP-Rule" id="MF_02213"/>
    </source>
</evidence>
<dbReference type="GO" id="GO:0140282">
    <property type="term" value="F:carbon-nitrogen ligase activity on lipid II"/>
    <property type="evidence" value="ECO:0007669"/>
    <property type="project" value="UniProtKB-UniRule"/>
</dbReference>
<feature type="active site" evidence="2">
    <location>
        <position position="207"/>
    </location>
</feature>
<dbReference type="UniPathway" id="UPA00219"/>
<dbReference type="Pfam" id="PF07685">
    <property type="entry name" value="GATase_3"/>
    <property type="match status" value="1"/>
</dbReference>
<dbReference type="PROSITE" id="PS51274">
    <property type="entry name" value="GATASE_COBBQ"/>
    <property type="match status" value="1"/>
</dbReference>
<evidence type="ECO:0000256" key="1">
    <source>
        <dbReference type="ARBA" id="ARBA00022962"/>
    </source>
</evidence>
<keyword evidence="2" id="KW-0573">Peptidoglycan synthesis</keyword>
<feature type="domain" description="CobB/CobQ-like glutamine amidotransferase" evidence="3">
    <location>
        <begin position="4"/>
        <end position="214"/>
    </location>
</feature>
<keyword evidence="2" id="KW-0961">Cell wall biogenesis/degradation</keyword>
<name>A0A0G0WAY6_UNCC2</name>
<dbReference type="GO" id="GO:0009252">
    <property type="term" value="P:peptidoglycan biosynthetic process"/>
    <property type="evidence" value="ECO:0007669"/>
    <property type="project" value="UniProtKB-UniRule"/>
</dbReference>
<keyword evidence="2" id="KW-0133">Cell shape</keyword>
<dbReference type="HAMAP" id="MF_02213">
    <property type="entry name" value="Lipid_II_synth_GatD"/>
    <property type="match status" value="1"/>
</dbReference>
<sequence length="263" mass="29569">MKIKIYHLYPDAMNLYGDWGNILAIQKRCEWRQIQTEIIEVKVGENYNFDDADIFFLGGGQDRGQILISKDLGLKGKQIKEAIEKDTVALTICGGYQLFGKHFKTANGTEIPGISVFDAWTEASTERMIGNVLVDCRATTSNWENMHRFGLVEKMHATLVGFENHSGKTHLGNNAKPLGHIIRGYGNDGTGNFEGCQYRNAFGTYLHGSLLPKNPWFTDHIILLALRHRYGSDSELPQLDDAIEIAAHNEAKERVYTAKTVHI</sequence>
<dbReference type="SUPFAM" id="SSF52317">
    <property type="entry name" value="Class I glutamine amidotransferase-like"/>
    <property type="match status" value="1"/>
</dbReference>
<comment type="caution">
    <text evidence="4">The sequence shown here is derived from an EMBL/GenBank/DDBJ whole genome shotgun (WGS) entry which is preliminary data.</text>
</comment>
<keyword evidence="2" id="KW-0436">Ligase</keyword>
<evidence type="ECO:0000313" key="4">
    <source>
        <dbReference type="EMBL" id="KKS09232.1"/>
    </source>
</evidence>
<evidence type="ECO:0000259" key="3">
    <source>
        <dbReference type="Pfam" id="PF07685"/>
    </source>
</evidence>
<comment type="catalytic activity">
    <reaction evidence="2">
        <text>beta-D-GlcNAc-(1-&gt;4)-Mur2Ac(oyl-L-Ala-gamma-D-Glu-L-Lys-D-Ala-D-Ala)-di-trans,octa-cis-undecaprenyl diphosphate + L-glutamine + ATP + H2O = beta-D-GlcNAc-(1-&gt;4)-Mur2Ac(oyl-L-Ala-D-isoglutaminyl-L-Lys-D-Ala-D-Ala)-di-trans,octa-cis-undecaprenyl diphosphate + L-glutamate + ADP + phosphate + H(+)</text>
        <dbReference type="Rhea" id="RHEA:57928"/>
        <dbReference type="ChEBI" id="CHEBI:15377"/>
        <dbReference type="ChEBI" id="CHEBI:15378"/>
        <dbReference type="ChEBI" id="CHEBI:29985"/>
        <dbReference type="ChEBI" id="CHEBI:30616"/>
        <dbReference type="ChEBI" id="CHEBI:43474"/>
        <dbReference type="ChEBI" id="CHEBI:58359"/>
        <dbReference type="ChEBI" id="CHEBI:60033"/>
        <dbReference type="ChEBI" id="CHEBI:62233"/>
        <dbReference type="ChEBI" id="CHEBI:456216"/>
        <dbReference type="EC" id="6.3.5.13"/>
    </reaction>
</comment>
<comment type="pathway">
    <text evidence="2">Cell wall biogenesis; peptidoglycan biosynthesis.</text>
</comment>
<comment type="catalytic activity">
    <reaction evidence="2">
        <text>L-glutamine + H2O = L-glutamate + NH4(+)</text>
        <dbReference type="Rhea" id="RHEA:15889"/>
        <dbReference type="ChEBI" id="CHEBI:15377"/>
        <dbReference type="ChEBI" id="CHEBI:28938"/>
        <dbReference type="ChEBI" id="CHEBI:29985"/>
        <dbReference type="ChEBI" id="CHEBI:58359"/>
        <dbReference type="EC" id="3.5.1.2"/>
    </reaction>
</comment>
<comment type="similarity">
    <text evidence="2">Belongs to the CobB/CobQ family. GatD subfamily.</text>
</comment>
<dbReference type="EC" id="6.3.5.13" evidence="2"/>
<dbReference type="PATRIC" id="fig|1618344.3.peg.337"/>
<dbReference type="CDD" id="cd01750">
    <property type="entry name" value="GATase1_CobQ"/>
    <property type="match status" value="1"/>
</dbReference>
<dbReference type="GO" id="GO:0071555">
    <property type="term" value="P:cell wall organization"/>
    <property type="evidence" value="ECO:0007669"/>
    <property type="project" value="UniProtKB-KW"/>
</dbReference>
<organism evidence="4 5">
    <name type="scientific">candidate division CPR2 bacterium GW2011_GWC1_41_48</name>
    <dbReference type="NCBI Taxonomy" id="1618344"/>
    <lineage>
        <taxon>Bacteria</taxon>
        <taxon>Bacteria division CPR2</taxon>
    </lineage>
</organism>
<reference evidence="4 5" key="1">
    <citation type="journal article" date="2015" name="Nature">
        <title>rRNA introns, odd ribosomes, and small enigmatic genomes across a large radiation of phyla.</title>
        <authorList>
            <person name="Brown C.T."/>
            <person name="Hug L.A."/>
            <person name="Thomas B.C."/>
            <person name="Sharon I."/>
            <person name="Castelle C.J."/>
            <person name="Singh A."/>
            <person name="Wilkins M.J."/>
            <person name="Williams K.H."/>
            <person name="Banfield J.F."/>
        </authorList>
    </citation>
    <scope>NUCLEOTIDE SEQUENCE [LARGE SCALE GENOMIC DNA]</scope>
</reference>
<comment type="function">
    <text evidence="2">The lipid II isoglutaminyl synthase complex catalyzes the formation of alpha-D-isoglutamine in the cell wall lipid II stem peptide. The GatD subunit catalyzes the hydrolysis of glutamine to glutamate and ammonia. The resulting ammonia molecule is channeled to the active site of MurT.</text>
</comment>
<dbReference type="Proteomes" id="UP000033869">
    <property type="component" value="Unassembled WGS sequence"/>
</dbReference>
<dbReference type="AlphaFoldDB" id="A0A0G0WAY6"/>
<protein>
    <recommendedName>
        <fullName evidence="2">Lipid II isoglutaminyl synthase (glutamine-hydrolyzing) subunit GatD</fullName>
        <ecNumber evidence="2">6.3.5.13</ecNumber>
    </recommendedName>
    <alternativeName>
        <fullName evidence="2">Lipid II isoglutaminyl synthase glutaminase subunit</fullName>
        <ecNumber evidence="2">3.5.1.2</ecNumber>
    </alternativeName>
</protein>
<dbReference type="GO" id="GO:0016740">
    <property type="term" value="F:transferase activity"/>
    <property type="evidence" value="ECO:0007669"/>
    <property type="project" value="UniProtKB-KW"/>
</dbReference>
<dbReference type="PANTHER" id="PTHR21343">
    <property type="entry name" value="DETHIOBIOTIN SYNTHETASE"/>
    <property type="match status" value="1"/>
</dbReference>
<accession>A0A0G0WAY6</accession>
<dbReference type="InterPro" id="IPR011698">
    <property type="entry name" value="GATase_3"/>
</dbReference>
<dbReference type="EMBL" id="LCBL01000002">
    <property type="protein sequence ID" value="KKS09232.1"/>
    <property type="molecule type" value="Genomic_DNA"/>
</dbReference>
<dbReference type="InterPro" id="IPR043702">
    <property type="entry name" value="Lipid_II_synth_GatD"/>
</dbReference>
<keyword evidence="1 2" id="KW-0315">Glutamine amidotransferase</keyword>
<keyword evidence="2" id="KW-0378">Hydrolase</keyword>
<dbReference type="InterPro" id="IPR033949">
    <property type="entry name" value="CobQ_GATase1"/>
</dbReference>
<gene>
    <name evidence="2" type="primary">gatD</name>
    <name evidence="4" type="ORF">UU65_C0002G0010</name>
</gene>
<dbReference type="PANTHER" id="PTHR21343:SF9">
    <property type="entry name" value="LIPID II ISOGLUTAMINYL SYNTHASE (GLUTAMINE-HYDROLYZING) SUBUNIT GATD"/>
    <property type="match status" value="1"/>
</dbReference>
<dbReference type="InterPro" id="IPR029062">
    <property type="entry name" value="Class_I_gatase-like"/>
</dbReference>
<dbReference type="GO" id="GO:0009236">
    <property type="term" value="P:cobalamin biosynthetic process"/>
    <property type="evidence" value="ECO:0007669"/>
    <property type="project" value="InterPro"/>
</dbReference>
<dbReference type="GO" id="GO:0008360">
    <property type="term" value="P:regulation of cell shape"/>
    <property type="evidence" value="ECO:0007669"/>
    <property type="project" value="UniProtKB-KW"/>
</dbReference>
<feature type="binding site" evidence="2">
    <location>
        <position position="127"/>
    </location>
    <ligand>
        <name>substrate</name>
    </ligand>
</feature>
<dbReference type="EC" id="3.5.1.2" evidence="2"/>
<comment type="subunit">
    <text evidence="2">Forms a heterodimer with MurT.</text>
</comment>
<keyword evidence="4" id="KW-0808">Transferase</keyword>